<dbReference type="AlphaFoldDB" id="A0A0B5IBH0"/>
<dbReference type="KEGG" id="svt:SVTN_24305"/>
<keyword evidence="5" id="KW-1185">Reference proteome</keyword>
<evidence type="ECO:0000313" key="5">
    <source>
        <dbReference type="Proteomes" id="UP000031774"/>
    </source>
</evidence>
<dbReference type="InterPro" id="IPR017592">
    <property type="entry name" value="Pilus_assmbl_Flp-typ_CpaB"/>
</dbReference>
<sequence length="236" mass="25148">MNSRQRRGVILLLLSVLCALGAFAGVLAVISDVNSKVGPETTAYRVKEDVAPYKALSANQFEKISMPKRWLSETAVTDLRQIEGRIAVNRLKAGSLLQTDMIVERPQLRPGEQEIAIMVDAAAGVAGKINPGATVNIYATFAGEKKGDPDQSRLIVTGARVLDVGQLTPVSARSDRGDRATSAVPITFALSTLDTQRVAYAESFAEHVRLALVAPSTAGSPATPGGDRTYTLDKDK</sequence>
<dbReference type="CDD" id="cd11614">
    <property type="entry name" value="SAF_CpaB_FlgA_like"/>
    <property type="match status" value="1"/>
</dbReference>
<dbReference type="STRING" id="362257.SVTN_24305"/>
<feature type="chain" id="PRO_5002118357" evidence="2">
    <location>
        <begin position="25"/>
        <end position="236"/>
    </location>
</feature>
<feature type="domain" description="SAF" evidence="3">
    <location>
        <begin position="41"/>
        <end position="103"/>
    </location>
</feature>
<dbReference type="Proteomes" id="UP000031774">
    <property type="component" value="Chromosome"/>
</dbReference>
<dbReference type="HOGENOM" id="CLU_101260_0_0_11"/>
<organism evidence="4 5">
    <name type="scientific">Streptomyces vietnamensis</name>
    <dbReference type="NCBI Taxonomy" id="362257"/>
    <lineage>
        <taxon>Bacteria</taxon>
        <taxon>Bacillati</taxon>
        <taxon>Actinomycetota</taxon>
        <taxon>Actinomycetes</taxon>
        <taxon>Kitasatosporales</taxon>
        <taxon>Streptomycetaceae</taxon>
        <taxon>Streptomyces</taxon>
    </lineage>
</organism>
<evidence type="ECO:0000256" key="1">
    <source>
        <dbReference type="SAM" id="MobiDB-lite"/>
    </source>
</evidence>
<dbReference type="RefSeq" id="WP_041131006.1">
    <property type="nucleotide sequence ID" value="NZ_CP010407.1"/>
</dbReference>
<dbReference type="InterPro" id="IPR013974">
    <property type="entry name" value="SAF"/>
</dbReference>
<name>A0A0B5IBH0_9ACTN</name>
<proteinExistence type="predicted"/>
<gene>
    <name evidence="4" type="ORF">SVTN_24305</name>
</gene>
<dbReference type="InterPro" id="IPR031571">
    <property type="entry name" value="RcpC_dom"/>
</dbReference>
<dbReference type="Pfam" id="PF16976">
    <property type="entry name" value="RcpC"/>
    <property type="match status" value="1"/>
</dbReference>
<keyword evidence="2" id="KW-0732">Signal</keyword>
<feature type="region of interest" description="Disordered" evidence="1">
    <location>
        <begin position="216"/>
        <end position="236"/>
    </location>
</feature>
<accession>A0A0B5IBH0</accession>
<reference evidence="4 5" key="1">
    <citation type="submission" date="2014-12" db="EMBL/GenBank/DDBJ databases">
        <title>Complete genome sequence of Streptomyces vietnamensis strain GIMV4.0001, a genetic manipulable producer of the benzoisochromanequinone antibiotic granaticin.</title>
        <authorList>
            <person name="Deng M.R."/>
            <person name="Guo J."/>
            <person name="Ma L.Y."/>
            <person name="Feng G.D."/>
            <person name="Mo C.Y."/>
            <person name="Zhu H.H."/>
        </authorList>
    </citation>
    <scope>NUCLEOTIDE SEQUENCE [LARGE SCALE GENOMIC DNA]</scope>
    <source>
        <strain evidence="5">GIMV4.0001</strain>
    </source>
</reference>
<dbReference type="EMBL" id="CP010407">
    <property type="protein sequence ID" value="AJF67038.1"/>
    <property type="molecule type" value="Genomic_DNA"/>
</dbReference>
<dbReference type="NCBIfam" id="TIGR03177">
    <property type="entry name" value="pilus_cpaB"/>
    <property type="match status" value="1"/>
</dbReference>
<protein>
    <submittedName>
        <fullName evidence="4">Pilus assembly protein CpaB</fullName>
    </submittedName>
</protein>
<dbReference type="SMART" id="SM00858">
    <property type="entry name" value="SAF"/>
    <property type="match status" value="1"/>
</dbReference>
<dbReference type="Pfam" id="PF08666">
    <property type="entry name" value="SAF"/>
    <property type="match status" value="1"/>
</dbReference>
<evidence type="ECO:0000256" key="2">
    <source>
        <dbReference type="SAM" id="SignalP"/>
    </source>
</evidence>
<evidence type="ECO:0000259" key="3">
    <source>
        <dbReference type="SMART" id="SM00858"/>
    </source>
</evidence>
<evidence type="ECO:0000313" key="4">
    <source>
        <dbReference type="EMBL" id="AJF67038.1"/>
    </source>
</evidence>
<feature type="signal peptide" evidence="2">
    <location>
        <begin position="1"/>
        <end position="24"/>
    </location>
</feature>